<evidence type="ECO:0000256" key="2">
    <source>
        <dbReference type="ARBA" id="ARBA00022980"/>
    </source>
</evidence>
<dbReference type="OrthoDB" id="1267328at2759"/>
<dbReference type="Pfam" id="PF03939">
    <property type="entry name" value="Ribosomal_L23eN"/>
    <property type="match status" value="1"/>
</dbReference>
<dbReference type="Gene3D" id="3.30.70.330">
    <property type="match status" value="1"/>
</dbReference>
<evidence type="ECO:0000256" key="3">
    <source>
        <dbReference type="ARBA" id="ARBA00023274"/>
    </source>
</evidence>
<evidence type="ECO:0000256" key="1">
    <source>
        <dbReference type="ARBA" id="ARBA00006700"/>
    </source>
</evidence>
<name>A0A4Z1T321_GIAMU</name>
<protein>
    <submittedName>
        <fullName evidence="5">Ribosomal protein L23A</fullName>
    </submittedName>
</protein>
<keyword evidence="3" id="KW-0687">Ribonucleoprotein</keyword>
<dbReference type="HAMAP" id="MF_01369_A">
    <property type="entry name" value="Ribosomal_uL23_A"/>
    <property type="match status" value="1"/>
</dbReference>
<dbReference type="InterPro" id="IPR013025">
    <property type="entry name" value="Ribosomal_uL23-like"/>
</dbReference>
<dbReference type="InterPro" id="IPR005633">
    <property type="entry name" value="Ribosomal_uL23_N"/>
</dbReference>
<dbReference type="NCBIfam" id="NF011118">
    <property type="entry name" value="PRK14548.1"/>
    <property type="match status" value="1"/>
</dbReference>
<dbReference type="Proteomes" id="UP000315496">
    <property type="component" value="Chromosome 4"/>
</dbReference>
<evidence type="ECO:0000313" key="5">
    <source>
        <dbReference type="EMBL" id="TNJ26959.1"/>
    </source>
</evidence>
<reference evidence="5 6" key="1">
    <citation type="submission" date="2019-05" db="EMBL/GenBank/DDBJ databases">
        <title>The compact genome of Giardia muris reveals important steps in the evolution of intestinal protozoan parasites.</title>
        <authorList>
            <person name="Xu F."/>
            <person name="Jimenez-Gonzalez A."/>
            <person name="Einarsson E."/>
            <person name="Astvaldsson A."/>
            <person name="Peirasmaki D."/>
            <person name="Eckmann L."/>
            <person name="Andersson J.O."/>
            <person name="Svard S.G."/>
            <person name="Jerlstrom-Hultqvist J."/>
        </authorList>
    </citation>
    <scope>NUCLEOTIDE SEQUENCE [LARGE SCALE GENOMIC DNA]</scope>
    <source>
        <strain evidence="5 6">Roberts-Thomson</strain>
    </source>
</reference>
<sequence>MVTAGSDKAKALHAQKAITKGEKVIEKKVRRNVHFFRPKTLKHPKAPEYSREPLRKDSWQNPCDILRYPIKNDANTNCIEKHNTIVFMVDRRATKPMIRKAFEKVFEAKVLRVNTLITPIGMKKAFIRLVKECNALDVASKMGLA</sequence>
<dbReference type="FunFam" id="3.30.70.330:FF:000741">
    <property type="entry name" value="60S ribosomal protein L23A"/>
    <property type="match status" value="1"/>
</dbReference>
<dbReference type="InterPro" id="IPR012678">
    <property type="entry name" value="Ribosomal_uL23/eL15/eS24_sf"/>
</dbReference>
<organism evidence="5 6">
    <name type="scientific">Giardia muris</name>
    <dbReference type="NCBI Taxonomy" id="5742"/>
    <lineage>
        <taxon>Eukaryota</taxon>
        <taxon>Metamonada</taxon>
        <taxon>Diplomonadida</taxon>
        <taxon>Hexamitidae</taxon>
        <taxon>Giardiinae</taxon>
        <taxon>Giardia</taxon>
    </lineage>
</organism>
<dbReference type="GO" id="GO:0005840">
    <property type="term" value="C:ribosome"/>
    <property type="evidence" value="ECO:0007669"/>
    <property type="project" value="UniProtKB-KW"/>
</dbReference>
<dbReference type="EMBL" id="VDLU01000004">
    <property type="protein sequence ID" value="TNJ26959.1"/>
    <property type="molecule type" value="Genomic_DNA"/>
</dbReference>
<accession>A0A4Z1T321</accession>
<keyword evidence="6" id="KW-1185">Reference proteome</keyword>
<comment type="caution">
    <text evidence="5">The sequence shown here is derived from an EMBL/GenBank/DDBJ whole genome shotgun (WGS) entry which is preliminary data.</text>
</comment>
<comment type="similarity">
    <text evidence="1">Belongs to the universal ribosomal protein uL23 family.</text>
</comment>
<evidence type="ECO:0000313" key="6">
    <source>
        <dbReference type="Proteomes" id="UP000315496"/>
    </source>
</evidence>
<dbReference type="SUPFAM" id="SSF54189">
    <property type="entry name" value="Ribosomal proteins S24e, L23 and L15e"/>
    <property type="match status" value="1"/>
</dbReference>
<feature type="domain" description="Large ribosomal subunit protein uL23 N-terminal" evidence="4">
    <location>
        <begin position="8"/>
        <end position="52"/>
    </location>
</feature>
<dbReference type="AlphaFoldDB" id="A0A4Z1T321"/>
<gene>
    <name evidence="5" type="ORF">GMRT_15086</name>
</gene>
<dbReference type="GO" id="GO:1990904">
    <property type="term" value="C:ribonucleoprotein complex"/>
    <property type="evidence" value="ECO:0007669"/>
    <property type="project" value="UniProtKB-KW"/>
</dbReference>
<dbReference type="Pfam" id="PF00276">
    <property type="entry name" value="Ribosomal_L23"/>
    <property type="match status" value="1"/>
</dbReference>
<dbReference type="PANTHER" id="PTHR11620">
    <property type="entry name" value="60S RIBOSOMAL PROTEIN L23A"/>
    <property type="match status" value="1"/>
</dbReference>
<dbReference type="GO" id="GO:0006412">
    <property type="term" value="P:translation"/>
    <property type="evidence" value="ECO:0007669"/>
    <property type="project" value="InterPro"/>
</dbReference>
<keyword evidence="2 5" id="KW-0689">Ribosomal protein</keyword>
<proteinExistence type="inferred from homology"/>
<evidence type="ECO:0000259" key="4">
    <source>
        <dbReference type="Pfam" id="PF03939"/>
    </source>
</evidence>
<dbReference type="VEuPathDB" id="GiardiaDB:GMRT_15086"/>
<dbReference type="GO" id="GO:0003735">
    <property type="term" value="F:structural constituent of ribosome"/>
    <property type="evidence" value="ECO:0007669"/>
    <property type="project" value="InterPro"/>
</dbReference>
<dbReference type="InterPro" id="IPR012677">
    <property type="entry name" value="Nucleotide-bd_a/b_plait_sf"/>
</dbReference>